<keyword evidence="6 9" id="KW-0408">Iron</keyword>
<dbReference type="STRING" id="94643.A0A2A9M8U5"/>
<dbReference type="InterPro" id="IPR004155">
    <property type="entry name" value="PBS_lyase_HEAT"/>
</dbReference>
<dbReference type="Gene3D" id="1.25.10.10">
    <property type="entry name" value="Leucine-rich Repeat Variant"/>
    <property type="match status" value="2"/>
</dbReference>
<evidence type="ECO:0000256" key="4">
    <source>
        <dbReference type="ARBA" id="ARBA00022737"/>
    </source>
</evidence>
<dbReference type="HAMAP" id="MF_03101">
    <property type="entry name" value="Deoxyhypusine_hydroxylase"/>
    <property type="match status" value="1"/>
</dbReference>
<keyword evidence="4" id="KW-0677">Repeat</keyword>
<evidence type="ECO:0000256" key="10">
    <source>
        <dbReference type="SAM" id="MobiDB-lite"/>
    </source>
</evidence>
<gene>
    <name evidence="11" type="ORF">BESB_019880</name>
</gene>
<dbReference type="SUPFAM" id="SSF48371">
    <property type="entry name" value="ARM repeat"/>
    <property type="match status" value="1"/>
</dbReference>
<evidence type="ECO:0000256" key="8">
    <source>
        <dbReference type="ARBA" id="ARBA00023256"/>
    </source>
</evidence>
<dbReference type="GO" id="GO:0019135">
    <property type="term" value="F:deoxyhypusine monooxygenase activity"/>
    <property type="evidence" value="ECO:0007669"/>
    <property type="project" value="UniProtKB-UniRule"/>
</dbReference>
<feature type="binding site" evidence="9">
    <location>
        <position position="281"/>
    </location>
    <ligand>
        <name>Fe cation</name>
        <dbReference type="ChEBI" id="CHEBI:24875"/>
        <label>2</label>
    </ligand>
</feature>
<keyword evidence="7 9" id="KW-0503">Monooxygenase</keyword>
<evidence type="ECO:0000313" key="12">
    <source>
        <dbReference type="Proteomes" id="UP000224006"/>
    </source>
</evidence>
<feature type="binding site" evidence="9">
    <location>
        <position position="371"/>
    </location>
    <ligand>
        <name>Fe cation</name>
        <dbReference type="ChEBI" id="CHEBI:24875"/>
        <label>2</label>
    </ligand>
</feature>
<dbReference type="GeneID" id="40307049"/>
<name>A0A2A9M8U5_BESBE</name>
<dbReference type="KEGG" id="bbes:BESB_019880"/>
<dbReference type="InterPro" id="IPR011989">
    <property type="entry name" value="ARM-like"/>
</dbReference>
<dbReference type="PANTHER" id="PTHR12697:SF5">
    <property type="entry name" value="DEOXYHYPUSINE HYDROXYLASE"/>
    <property type="match status" value="1"/>
</dbReference>
<dbReference type="EC" id="1.14.99.29" evidence="9"/>
<evidence type="ECO:0000256" key="7">
    <source>
        <dbReference type="ARBA" id="ARBA00023033"/>
    </source>
</evidence>
<feature type="binding site" evidence="9">
    <location>
        <position position="280"/>
    </location>
    <ligand>
        <name>Fe cation</name>
        <dbReference type="ChEBI" id="CHEBI:24875"/>
        <label>2</label>
    </ligand>
</feature>
<comment type="caution">
    <text evidence="11">The sequence shown here is derived from an EMBL/GenBank/DDBJ whole genome shotgun (WGS) entry which is preliminary data.</text>
</comment>
<dbReference type="AlphaFoldDB" id="A0A2A9M8U5"/>
<evidence type="ECO:0000256" key="1">
    <source>
        <dbReference type="ARBA" id="ARBA00000068"/>
    </source>
</evidence>
<reference evidence="11 12" key="1">
    <citation type="submission" date="2017-09" db="EMBL/GenBank/DDBJ databases">
        <title>Genome sequencing of Besnoitia besnoiti strain Bb-Ger1.</title>
        <authorList>
            <person name="Schares G."/>
            <person name="Venepally P."/>
            <person name="Lorenzi H.A."/>
        </authorList>
    </citation>
    <scope>NUCLEOTIDE SEQUENCE [LARGE SCALE GENOMIC DNA]</scope>
    <source>
        <strain evidence="11 12">Bb-Ger1</strain>
    </source>
</reference>
<evidence type="ECO:0000256" key="3">
    <source>
        <dbReference type="ARBA" id="ARBA00022723"/>
    </source>
</evidence>
<dbReference type="Proteomes" id="UP000224006">
    <property type="component" value="Chromosome XI"/>
</dbReference>
<feature type="binding site" evidence="9">
    <location>
        <position position="118"/>
    </location>
    <ligand>
        <name>Fe cation</name>
        <dbReference type="ChEBI" id="CHEBI:24875"/>
        <label>1</label>
    </ligand>
</feature>
<evidence type="ECO:0000256" key="9">
    <source>
        <dbReference type="HAMAP-Rule" id="MF_03101"/>
    </source>
</evidence>
<comment type="function">
    <text evidence="9">Catalyzes the hydroxylation of the N(6)-(4-aminobutyl)-L-lysine intermediate to form hypusine, an essential post-translational modification only found in mature eIF-5A factor.</text>
</comment>
<dbReference type="UniPathway" id="UPA00354"/>
<dbReference type="EMBL" id="NWUJ01000012">
    <property type="protein sequence ID" value="PFH32047.1"/>
    <property type="molecule type" value="Genomic_DNA"/>
</dbReference>
<feature type="binding site" evidence="9">
    <location>
        <position position="119"/>
    </location>
    <ligand>
        <name>Fe cation</name>
        <dbReference type="ChEBI" id="CHEBI:24875"/>
        <label>1</label>
    </ligand>
</feature>
<keyword evidence="12" id="KW-1185">Reference proteome</keyword>
<evidence type="ECO:0000256" key="2">
    <source>
        <dbReference type="ARBA" id="ARBA00005041"/>
    </source>
</evidence>
<dbReference type="InterPro" id="IPR016024">
    <property type="entry name" value="ARM-type_fold"/>
</dbReference>
<dbReference type="SMART" id="SM00567">
    <property type="entry name" value="EZ_HEAT"/>
    <property type="match status" value="6"/>
</dbReference>
<feature type="binding site" evidence="9">
    <location>
        <position position="372"/>
    </location>
    <ligand>
        <name>Fe cation</name>
        <dbReference type="ChEBI" id="CHEBI:24875"/>
        <label>2</label>
    </ligand>
</feature>
<dbReference type="PANTHER" id="PTHR12697">
    <property type="entry name" value="PBS LYASE HEAT-LIKE PROTEIN"/>
    <property type="match status" value="1"/>
</dbReference>
<keyword evidence="5 9" id="KW-0560">Oxidoreductase</keyword>
<dbReference type="VEuPathDB" id="ToxoDB:BESB_019880"/>
<dbReference type="GO" id="GO:0046872">
    <property type="term" value="F:metal ion binding"/>
    <property type="evidence" value="ECO:0007669"/>
    <property type="project" value="UniProtKB-KW"/>
</dbReference>
<evidence type="ECO:0000313" key="11">
    <source>
        <dbReference type="EMBL" id="PFH32047.1"/>
    </source>
</evidence>
<proteinExistence type="inferred from homology"/>
<feature type="region of interest" description="Disordered" evidence="10">
    <location>
        <begin position="164"/>
        <end position="191"/>
    </location>
</feature>
<organism evidence="11 12">
    <name type="scientific">Besnoitia besnoiti</name>
    <name type="common">Apicomplexan protozoan</name>
    <dbReference type="NCBI Taxonomy" id="94643"/>
    <lineage>
        <taxon>Eukaryota</taxon>
        <taxon>Sar</taxon>
        <taxon>Alveolata</taxon>
        <taxon>Apicomplexa</taxon>
        <taxon>Conoidasida</taxon>
        <taxon>Coccidia</taxon>
        <taxon>Eucoccidiorida</taxon>
        <taxon>Eimeriorina</taxon>
        <taxon>Sarcocystidae</taxon>
        <taxon>Besnoitia</taxon>
    </lineage>
</organism>
<accession>A0A2A9M8U5</accession>
<comment type="cofactor">
    <cofactor evidence="9">
        <name>Fe(2+)</name>
        <dbReference type="ChEBI" id="CHEBI:29033"/>
    </cofactor>
    <text evidence="9">Binds 2 Fe(2+) ions per subunit.</text>
</comment>
<comment type="catalytic activity">
    <reaction evidence="1 9">
        <text>[eIF5A protein]-deoxyhypusine + AH2 + O2 = [eIF5A protein]-hypusine + A + H2O</text>
        <dbReference type="Rhea" id="RHEA:14101"/>
        <dbReference type="Rhea" id="RHEA-COMP:10144"/>
        <dbReference type="Rhea" id="RHEA-COMP:12592"/>
        <dbReference type="ChEBI" id="CHEBI:13193"/>
        <dbReference type="ChEBI" id="CHEBI:15377"/>
        <dbReference type="ChEBI" id="CHEBI:15379"/>
        <dbReference type="ChEBI" id="CHEBI:17499"/>
        <dbReference type="ChEBI" id="CHEBI:82657"/>
        <dbReference type="ChEBI" id="CHEBI:91175"/>
        <dbReference type="EC" id="1.14.99.29"/>
    </reaction>
</comment>
<keyword evidence="3 9" id="KW-0479">Metal-binding</keyword>
<feature type="binding site" evidence="9">
    <location>
        <position position="86"/>
    </location>
    <ligand>
        <name>Fe cation</name>
        <dbReference type="ChEBI" id="CHEBI:24875"/>
        <label>1</label>
    </ligand>
</feature>
<dbReference type="Pfam" id="PF13646">
    <property type="entry name" value="HEAT_2"/>
    <property type="match status" value="1"/>
</dbReference>
<evidence type="ECO:0000256" key="6">
    <source>
        <dbReference type="ARBA" id="ARBA00023004"/>
    </source>
</evidence>
<sequence>MASSNDAAPLAANAPAEAVGEYVSEGNPFNLPSLEELEASMCDPKTSIVTKMANLFSIKKHGGPKAVNVIISSLENEKGSVLFRHEAAYVLGQLGSRDASARLEQLLKDRHEDEMVRHEAAEALSAIGSGTSLPVLEQTLHDAATPLPVRETCELAVEALKRKMQSQRQRATAPEPDSEAPRESEGTAVAAEGDGAWWERSEEDSLYRDPAFNTIDPSEPYPNCSAKDLPWLAAQLMNEKEKLWNRYRALFTLRNLDSSAAMAVLSVALARDTSSALLRHEIAFVLGQLRLSHSSSVSAGAAEKREDAAAEDAENEAAAQRDCAPPDPSLEPFFFPKAEEREVLDKRAACVAVEALADCLQNAREHPMARHEAALALGSLGASPEASDVQWKGGKRNVQEAVIEFLQKYRNDPDRVVSESCLVGLDCMQDELGLELGVY</sequence>
<dbReference type="RefSeq" id="XP_029216056.1">
    <property type="nucleotide sequence ID" value="XM_029360697.1"/>
</dbReference>
<comment type="pathway">
    <text evidence="2 9">Protein modification; eIF5A hypusination.</text>
</comment>
<dbReference type="InterPro" id="IPR027517">
    <property type="entry name" value="Deoxyhypusine_hydroxylase"/>
</dbReference>
<feature type="region of interest" description="Disordered" evidence="10">
    <location>
        <begin position="300"/>
        <end position="328"/>
    </location>
</feature>
<comment type="similarity">
    <text evidence="9">Belongs to the deoxyhypusine hydroxylase family.</text>
</comment>
<dbReference type="OrthoDB" id="421002at2759"/>
<protein>
    <recommendedName>
        <fullName evidence="9">Deoxyhypusine hydroxylase</fullName>
        <shortName evidence="9">DOHH</shortName>
        <ecNumber evidence="9">1.14.99.29</ecNumber>
    </recommendedName>
    <alternativeName>
        <fullName evidence="9">Deoxyhypusine dioxygenase</fullName>
    </alternativeName>
    <alternativeName>
        <fullName evidence="9">Deoxyhypusine monooxygenase</fullName>
    </alternativeName>
</protein>
<keyword evidence="8 9" id="KW-0386">Hypusine biosynthesis</keyword>
<feature type="binding site" evidence="9">
    <location>
        <position position="85"/>
    </location>
    <ligand>
        <name>Fe cation</name>
        <dbReference type="ChEBI" id="CHEBI:24875"/>
        <label>1</label>
    </ligand>
</feature>
<evidence type="ECO:0000256" key="5">
    <source>
        <dbReference type="ARBA" id="ARBA00023002"/>
    </source>
</evidence>